<sequence length="290" mass="33285">MCIIFFKFDPHPISKNAYRLILAANRDEYYHRPTKEADWWGENKEILSGLDMEEGKEGGTWLGITTRGKLAVLTNYLQPYQDQHAQGRGKLVTQFLTTEMDSMSYLKKVSTEGHLYNGFNLIAADLSTTKGDVFCYYGNRGDPEPLFLEPGTYGLSNALLETPWKKLCFGKKLFQEIVERSQTLRKPELIIQLLDVLKNKEAQLPDPAIVEQGKEFVEPMLDKYSAVFVHHENYGTRWWLGPCTWSNVHPTSREKEKMASRNDGFVVWALSSSANPGGQIKRRVQRQLTW</sequence>
<evidence type="ECO:0000313" key="4">
    <source>
        <dbReference type="RefSeq" id="XP_060049448.1"/>
    </source>
</evidence>
<evidence type="ECO:0000313" key="1">
    <source>
        <dbReference type="Proteomes" id="UP001652624"/>
    </source>
</evidence>
<dbReference type="RefSeq" id="XP_060049445.1">
    <property type="nucleotide sequence ID" value="XM_060193462.1"/>
</dbReference>
<protein>
    <submittedName>
        <fullName evidence="2 3">Transport and Golgi organization protein 2 homolog isoform X1</fullName>
    </submittedName>
</protein>
<dbReference type="PANTHER" id="PTHR17985">
    <property type="entry name" value="SER/THR-RICH PROTEIN T10 IN DGCR REGION"/>
    <property type="match status" value="1"/>
</dbReference>
<dbReference type="PANTHER" id="PTHR17985:SF8">
    <property type="entry name" value="TRANSPORT AND GOLGI ORGANIZATION PROTEIN 2 HOMOLOG"/>
    <property type="match status" value="1"/>
</dbReference>
<proteinExistence type="predicted"/>
<accession>A0ABM3XKX1</accession>
<name>A0ABM3XKX1_ERIEU</name>
<gene>
    <name evidence="2 3 4" type="primary">TANGO2</name>
</gene>
<dbReference type="Proteomes" id="UP001652624">
    <property type="component" value="Chromosome 1"/>
</dbReference>
<dbReference type="InterPro" id="IPR008551">
    <property type="entry name" value="TANGO2"/>
</dbReference>
<dbReference type="RefSeq" id="XP_060049444.1">
    <property type="nucleotide sequence ID" value="XM_060193461.1"/>
</dbReference>
<evidence type="ECO:0000313" key="2">
    <source>
        <dbReference type="RefSeq" id="XP_060049444.1"/>
    </source>
</evidence>
<dbReference type="RefSeq" id="XP_060049448.1">
    <property type="nucleotide sequence ID" value="XM_060193465.1"/>
</dbReference>
<organism evidence="1 3">
    <name type="scientific">Erinaceus europaeus</name>
    <name type="common">Western European hedgehog</name>
    <dbReference type="NCBI Taxonomy" id="9365"/>
    <lineage>
        <taxon>Eukaryota</taxon>
        <taxon>Metazoa</taxon>
        <taxon>Chordata</taxon>
        <taxon>Craniata</taxon>
        <taxon>Vertebrata</taxon>
        <taxon>Euteleostomi</taxon>
        <taxon>Mammalia</taxon>
        <taxon>Eutheria</taxon>
        <taxon>Laurasiatheria</taxon>
        <taxon>Eulipotyphla</taxon>
        <taxon>Erinaceidae</taxon>
        <taxon>Erinaceinae</taxon>
        <taxon>Erinaceus</taxon>
    </lineage>
</organism>
<dbReference type="Pfam" id="PF05742">
    <property type="entry name" value="TANGO2"/>
    <property type="match status" value="1"/>
</dbReference>
<keyword evidence="1" id="KW-1185">Reference proteome</keyword>
<evidence type="ECO:0000313" key="3">
    <source>
        <dbReference type="RefSeq" id="XP_060049445.1"/>
    </source>
</evidence>
<reference evidence="1 2" key="1">
    <citation type="submission" date="2025-05" db="UniProtKB">
        <authorList>
            <consortium name="RefSeq"/>
        </authorList>
    </citation>
    <scope>NUCLEOTIDE SEQUENCE [LARGE SCALE GENOMIC DNA]</scope>
</reference>
<dbReference type="GeneID" id="103122778"/>